<dbReference type="Proteomes" id="UP000824238">
    <property type="component" value="Unassembled WGS sequence"/>
</dbReference>
<evidence type="ECO:0000259" key="3">
    <source>
        <dbReference type="PROSITE" id="PS51186"/>
    </source>
</evidence>
<organism evidence="4 5">
    <name type="scientific">Candidatus Scatomorpha intestinigallinarum</name>
    <dbReference type="NCBI Taxonomy" id="2840923"/>
    <lineage>
        <taxon>Bacteria</taxon>
        <taxon>Bacillati</taxon>
        <taxon>Bacillota</taxon>
        <taxon>Clostridia</taxon>
        <taxon>Eubacteriales</taxon>
        <taxon>Candidatus Scatomorpha</taxon>
    </lineage>
</organism>
<feature type="domain" description="N-acetyltransferase" evidence="3">
    <location>
        <begin position="3"/>
        <end position="164"/>
    </location>
</feature>
<dbReference type="AlphaFoldDB" id="A0A9D1IYV0"/>
<keyword evidence="2" id="KW-0012">Acyltransferase</keyword>
<reference evidence="4" key="2">
    <citation type="journal article" date="2021" name="PeerJ">
        <title>Extensive microbial diversity within the chicken gut microbiome revealed by metagenomics and culture.</title>
        <authorList>
            <person name="Gilroy R."/>
            <person name="Ravi A."/>
            <person name="Getino M."/>
            <person name="Pursley I."/>
            <person name="Horton D.L."/>
            <person name="Alikhan N.F."/>
            <person name="Baker D."/>
            <person name="Gharbi K."/>
            <person name="Hall N."/>
            <person name="Watson M."/>
            <person name="Adriaenssens E.M."/>
            <person name="Foster-Nyarko E."/>
            <person name="Jarju S."/>
            <person name="Secka A."/>
            <person name="Antonio M."/>
            <person name="Oren A."/>
            <person name="Chaudhuri R.R."/>
            <person name="La Ragione R."/>
            <person name="Hildebrand F."/>
            <person name="Pallen M.J."/>
        </authorList>
    </citation>
    <scope>NUCLEOTIDE SEQUENCE</scope>
    <source>
        <strain evidence="4">ChiGjej3B3-7149</strain>
    </source>
</reference>
<dbReference type="InterPro" id="IPR016181">
    <property type="entry name" value="Acyl_CoA_acyltransferase"/>
</dbReference>
<protein>
    <submittedName>
        <fullName evidence="4">N-acetyltransferase</fullName>
    </submittedName>
</protein>
<dbReference type="Pfam" id="PF13420">
    <property type="entry name" value="Acetyltransf_4"/>
    <property type="match status" value="1"/>
</dbReference>
<evidence type="ECO:0000313" key="4">
    <source>
        <dbReference type="EMBL" id="HIR54921.1"/>
    </source>
</evidence>
<proteinExistence type="predicted"/>
<dbReference type="InterPro" id="IPR050832">
    <property type="entry name" value="Bact_Acetyltransf"/>
</dbReference>
<accession>A0A9D1IYV0</accession>
<comment type="caution">
    <text evidence="4">The sequence shown here is derived from an EMBL/GenBank/DDBJ whole genome shotgun (WGS) entry which is preliminary data.</text>
</comment>
<keyword evidence="1" id="KW-0808">Transferase</keyword>
<evidence type="ECO:0000256" key="1">
    <source>
        <dbReference type="ARBA" id="ARBA00022679"/>
    </source>
</evidence>
<dbReference type="PROSITE" id="PS51186">
    <property type="entry name" value="GNAT"/>
    <property type="match status" value="1"/>
</dbReference>
<dbReference type="EMBL" id="DVHH01000123">
    <property type="protein sequence ID" value="HIR54921.1"/>
    <property type="molecule type" value="Genomic_DNA"/>
</dbReference>
<evidence type="ECO:0000256" key="2">
    <source>
        <dbReference type="ARBA" id="ARBA00023315"/>
    </source>
</evidence>
<gene>
    <name evidence="4" type="ORF">IAD36_04900</name>
</gene>
<dbReference type="InterPro" id="IPR000182">
    <property type="entry name" value="GNAT_dom"/>
</dbReference>
<dbReference type="SUPFAM" id="SSF55729">
    <property type="entry name" value="Acyl-CoA N-acyltransferases (Nat)"/>
    <property type="match status" value="1"/>
</dbReference>
<reference evidence="4" key="1">
    <citation type="submission" date="2020-10" db="EMBL/GenBank/DDBJ databases">
        <authorList>
            <person name="Gilroy R."/>
        </authorList>
    </citation>
    <scope>NUCLEOTIDE SEQUENCE</scope>
    <source>
        <strain evidence="4">ChiGjej3B3-7149</strain>
    </source>
</reference>
<sequence>MSFTIRRAEAADGPALAAVYAPYTETGLTFESPAPTPEEFTARITDTLKGYPFLVCERDGRPVGYAYAHRYRPRAAYDWDAELSVYLEQGCTGRGLGRALYGALLDLLKAQGYVNIYGTVSVPNPPSERLHESMGFRLVYTDLKTGWKLGRWRDLAFYRLQLRPYEDAPAPVLPFPELDEALVRSVCERRAAQIGGGK</sequence>
<dbReference type="CDD" id="cd04301">
    <property type="entry name" value="NAT_SF"/>
    <property type="match status" value="1"/>
</dbReference>
<dbReference type="Gene3D" id="3.40.630.30">
    <property type="match status" value="1"/>
</dbReference>
<name>A0A9D1IYV0_9FIRM</name>
<evidence type="ECO:0000313" key="5">
    <source>
        <dbReference type="Proteomes" id="UP000824238"/>
    </source>
</evidence>
<dbReference type="GO" id="GO:0016747">
    <property type="term" value="F:acyltransferase activity, transferring groups other than amino-acyl groups"/>
    <property type="evidence" value="ECO:0007669"/>
    <property type="project" value="InterPro"/>
</dbReference>
<dbReference type="PANTHER" id="PTHR43877">
    <property type="entry name" value="AMINOALKYLPHOSPHONATE N-ACETYLTRANSFERASE-RELATED-RELATED"/>
    <property type="match status" value="1"/>
</dbReference>